<reference evidence="1 2" key="1">
    <citation type="submission" date="2018-01" db="EMBL/GenBank/DDBJ databases">
        <title>Complete genome sequences of the type strains of Marinobacter flavimaris and Marinobacter maroccanus.</title>
        <authorList>
            <person name="Palau M."/>
            <person name="Boujida N."/>
            <person name="Manresa A."/>
            <person name="Minana-Galbis D."/>
        </authorList>
    </citation>
    <scope>NUCLEOTIDE SEQUENCE [LARGE SCALE GENOMIC DNA]</scope>
    <source>
        <strain evidence="1 2">N4</strain>
    </source>
</reference>
<name>A0A2S5Z766_9GAMM</name>
<keyword evidence="2" id="KW-1185">Reference proteome</keyword>
<dbReference type="GO" id="GO:0016829">
    <property type="term" value="F:lyase activity"/>
    <property type="evidence" value="ECO:0007669"/>
    <property type="project" value="UniProtKB-KW"/>
</dbReference>
<dbReference type="InterPro" id="IPR038058">
    <property type="entry name" value="PhnH-like_sp"/>
</dbReference>
<keyword evidence="1" id="KW-0456">Lyase</keyword>
<dbReference type="InterPro" id="IPR008772">
    <property type="entry name" value="Phosphonate_metab_PhnH"/>
</dbReference>
<comment type="caution">
    <text evidence="1">The sequence shown here is derived from an EMBL/GenBank/DDBJ whole genome shotgun (WGS) entry which is preliminary data.</text>
</comment>
<dbReference type="GO" id="GO:0019634">
    <property type="term" value="P:organic phosphonate metabolic process"/>
    <property type="evidence" value="ECO:0007669"/>
    <property type="project" value="InterPro"/>
</dbReference>
<accession>A0A2S5Z766</accession>
<dbReference type="OrthoDB" id="9814509at2"/>
<dbReference type="AlphaFoldDB" id="A0A2S5Z766"/>
<dbReference type="Pfam" id="PF05845">
    <property type="entry name" value="PhnH"/>
    <property type="match status" value="1"/>
</dbReference>
<dbReference type="EMBL" id="PSSX01000018">
    <property type="protein sequence ID" value="PPI83072.1"/>
    <property type="molecule type" value="Genomic_DNA"/>
</dbReference>
<dbReference type="Gene3D" id="3.40.50.11310">
    <property type="entry name" value="Bacterial phosphonate metabolism protein PhnH"/>
    <property type="match status" value="1"/>
</dbReference>
<dbReference type="Proteomes" id="UP000239917">
    <property type="component" value="Unassembled WGS sequence"/>
</dbReference>
<dbReference type="PIRSF" id="PIRSF020680">
    <property type="entry name" value="PhnH"/>
    <property type="match status" value="1"/>
</dbReference>
<dbReference type="SUPFAM" id="SSF159709">
    <property type="entry name" value="PhnH-like"/>
    <property type="match status" value="1"/>
</dbReference>
<sequence length="192" mass="20464">MNNPNTALQPDSVWSPLFQQRAFRALMTAFSFPGRRQPLPPCVDAKGPACIAAVLCDNEVTLADPDHLIQPDDIRRLGIGEASVENAGFIIADGSRAPSFEPALGSLAEPEQGATLIIRVASLDGTTAFPLTLRGPGIEGTQSLGLRGLHDGWLAERARWNRNFPMGVDLILVDDTQVVALPRTTQISGGGN</sequence>
<gene>
    <name evidence="1" type="primary">phnH</name>
    <name evidence="1" type="ORF">KEHDKFFH_16460</name>
</gene>
<proteinExistence type="predicted"/>
<dbReference type="NCBIfam" id="TIGR03292">
    <property type="entry name" value="PhnH_redo"/>
    <property type="match status" value="1"/>
</dbReference>
<protein>
    <submittedName>
        <fullName evidence="1">Phosphonate C-P lyase system protein PhnH</fullName>
    </submittedName>
</protein>
<organism evidence="1 2">
    <name type="scientific">Marinobacter maroccanus</name>
    <dbReference type="NCBI Taxonomy" id="2055143"/>
    <lineage>
        <taxon>Bacteria</taxon>
        <taxon>Pseudomonadati</taxon>
        <taxon>Pseudomonadota</taxon>
        <taxon>Gammaproteobacteria</taxon>
        <taxon>Pseudomonadales</taxon>
        <taxon>Marinobacteraceae</taxon>
        <taxon>Marinobacter</taxon>
    </lineage>
</organism>
<evidence type="ECO:0000313" key="2">
    <source>
        <dbReference type="Proteomes" id="UP000239917"/>
    </source>
</evidence>
<evidence type="ECO:0000313" key="1">
    <source>
        <dbReference type="EMBL" id="PPI83072.1"/>
    </source>
</evidence>